<feature type="compositionally biased region" description="Low complexity" evidence="1">
    <location>
        <begin position="229"/>
        <end position="248"/>
    </location>
</feature>
<feature type="signal peptide" evidence="2">
    <location>
        <begin position="1"/>
        <end position="22"/>
    </location>
</feature>
<accession>W0RII9</accession>
<dbReference type="HOGENOM" id="CLU_1319398_0_0_0"/>
<dbReference type="Proteomes" id="UP000019151">
    <property type="component" value="Chromosome"/>
</dbReference>
<evidence type="ECO:0008006" key="5">
    <source>
        <dbReference type="Google" id="ProtNLM"/>
    </source>
</evidence>
<dbReference type="InParanoid" id="W0RII9"/>
<organism evidence="3 4">
    <name type="scientific">Gemmatirosa kalamazoonensis</name>
    <dbReference type="NCBI Taxonomy" id="861299"/>
    <lineage>
        <taxon>Bacteria</taxon>
        <taxon>Pseudomonadati</taxon>
        <taxon>Gemmatimonadota</taxon>
        <taxon>Gemmatimonadia</taxon>
        <taxon>Gemmatimonadales</taxon>
        <taxon>Gemmatimonadaceae</taxon>
        <taxon>Gemmatirosa</taxon>
    </lineage>
</organism>
<dbReference type="RefSeq" id="WP_025411707.1">
    <property type="nucleotide sequence ID" value="NZ_CP007128.1"/>
</dbReference>
<reference evidence="3 4" key="1">
    <citation type="journal article" date="2014" name="Genome Announc.">
        <title>Genome Sequence and Methylome of Soil Bacterium Gemmatirosa kalamazoonensis KBS708T, a Member of the Rarely Cultivated Gemmatimonadetes Phylum.</title>
        <authorList>
            <person name="Debruyn J.M."/>
            <person name="Radosevich M."/>
            <person name="Wommack K.E."/>
            <person name="Polson S.W."/>
            <person name="Hauser L.J."/>
            <person name="Fawaz M.N."/>
            <person name="Korlach J."/>
            <person name="Tsai Y.C."/>
        </authorList>
    </citation>
    <scope>NUCLEOTIDE SEQUENCE [LARGE SCALE GENOMIC DNA]</scope>
    <source>
        <strain evidence="3 4">KBS708</strain>
    </source>
</reference>
<evidence type="ECO:0000256" key="2">
    <source>
        <dbReference type="SAM" id="SignalP"/>
    </source>
</evidence>
<dbReference type="EMBL" id="CP007128">
    <property type="protein sequence ID" value="AHG90237.1"/>
    <property type="molecule type" value="Genomic_DNA"/>
</dbReference>
<keyword evidence="2" id="KW-0732">Signal</keyword>
<evidence type="ECO:0000256" key="1">
    <source>
        <dbReference type="SAM" id="MobiDB-lite"/>
    </source>
</evidence>
<protein>
    <recommendedName>
        <fullName evidence="5">Lipoprotein</fullName>
    </recommendedName>
</protein>
<feature type="region of interest" description="Disordered" evidence="1">
    <location>
        <begin position="224"/>
        <end position="248"/>
    </location>
</feature>
<proteinExistence type="predicted"/>
<dbReference type="KEGG" id="gba:J421_2700"/>
<evidence type="ECO:0000313" key="4">
    <source>
        <dbReference type="Proteomes" id="UP000019151"/>
    </source>
</evidence>
<feature type="chain" id="PRO_5004794252" description="Lipoprotein" evidence="2">
    <location>
        <begin position="23"/>
        <end position="248"/>
    </location>
</feature>
<dbReference type="PROSITE" id="PS51257">
    <property type="entry name" value="PROKAR_LIPOPROTEIN"/>
    <property type="match status" value="1"/>
</dbReference>
<keyword evidence="4" id="KW-1185">Reference proteome</keyword>
<name>W0RII9_9BACT</name>
<dbReference type="STRING" id="861299.J421_2700"/>
<dbReference type="AlphaFoldDB" id="W0RII9"/>
<gene>
    <name evidence="3" type="ORF">J421_2700</name>
</gene>
<sequence length="248" mass="25813">MRIRDHRHLLTAAVAAVAVTLAACSDSSVSSVEPSANALKPSGVRMTIASTSVTTATLFPQYDNVYVSVEGHRIVIPAYSICAVGVSGYGPGYWNAPCAPQTAPITFVITTSVNTDGSSRVTVQPDVRFAPGKTVMAYMKDAVGARTAGSFIAYCNLLGCVDEGQTDPQMTTYRDASQGIIYRRLKHFSGYNVVFGFGDDGSSSSMNKATMGAANARSGYITTVGLDGGSTPDAPSPAADPSGFDSSH</sequence>
<evidence type="ECO:0000313" key="3">
    <source>
        <dbReference type="EMBL" id="AHG90237.1"/>
    </source>
</evidence>